<organism evidence="2 3">
    <name type="scientific">Blattamonas nauphoetae</name>
    <dbReference type="NCBI Taxonomy" id="2049346"/>
    <lineage>
        <taxon>Eukaryota</taxon>
        <taxon>Metamonada</taxon>
        <taxon>Preaxostyla</taxon>
        <taxon>Oxymonadida</taxon>
        <taxon>Blattamonas</taxon>
    </lineage>
</organism>
<dbReference type="Proteomes" id="UP001281761">
    <property type="component" value="Unassembled WGS sequence"/>
</dbReference>
<feature type="compositionally biased region" description="Low complexity" evidence="1">
    <location>
        <begin position="269"/>
        <end position="283"/>
    </location>
</feature>
<name>A0ABQ9WUQ8_9EUKA</name>
<gene>
    <name evidence="2" type="ORF">BLNAU_21846</name>
</gene>
<keyword evidence="3" id="KW-1185">Reference proteome</keyword>
<accession>A0ABQ9WUQ8</accession>
<evidence type="ECO:0000313" key="2">
    <source>
        <dbReference type="EMBL" id="KAK2943220.1"/>
    </source>
</evidence>
<evidence type="ECO:0000313" key="3">
    <source>
        <dbReference type="Proteomes" id="UP001281761"/>
    </source>
</evidence>
<dbReference type="EMBL" id="JARBJD010000356">
    <property type="protein sequence ID" value="KAK2943220.1"/>
    <property type="molecule type" value="Genomic_DNA"/>
</dbReference>
<feature type="compositionally biased region" description="Polar residues" evidence="1">
    <location>
        <begin position="306"/>
        <end position="327"/>
    </location>
</feature>
<protein>
    <submittedName>
        <fullName evidence="2">Uncharacterized protein</fullName>
    </submittedName>
</protein>
<reference evidence="2 3" key="1">
    <citation type="journal article" date="2022" name="bioRxiv">
        <title>Genomics of Preaxostyla Flagellates Illuminates Evolutionary Transitions and the Path Towards Mitochondrial Loss.</title>
        <authorList>
            <person name="Novak L.V.F."/>
            <person name="Treitli S.C."/>
            <person name="Pyrih J."/>
            <person name="Halakuc P."/>
            <person name="Pipaliya S.V."/>
            <person name="Vacek V."/>
            <person name="Brzon O."/>
            <person name="Soukal P."/>
            <person name="Eme L."/>
            <person name="Dacks J.B."/>
            <person name="Karnkowska A."/>
            <person name="Elias M."/>
            <person name="Hampl V."/>
        </authorList>
    </citation>
    <scope>NUCLEOTIDE SEQUENCE [LARGE SCALE GENOMIC DNA]</scope>
    <source>
        <strain evidence="2">NAU3</strain>
        <tissue evidence="2">Gut</tissue>
    </source>
</reference>
<comment type="caution">
    <text evidence="2">The sequence shown here is derived from an EMBL/GenBank/DDBJ whole genome shotgun (WGS) entry which is preliminary data.</text>
</comment>
<feature type="region of interest" description="Disordered" evidence="1">
    <location>
        <begin position="266"/>
        <end position="340"/>
    </location>
</feature>
<evidence type="ECO:0000256" key="1">
    <source>
        <dbReference type="SAM" id="MobiDB-lite"/>
    </source>
</evidence>
<proteinExistence type="predicted"/>
<sequence>MWLHLNLRFGDICPLFKKAYEQDTTPIDDSPPPPLAPHFEDMESEDGHFDTSKIEQSVKTAMGNADVGAYTSLSSHAPSIQGGIFYTPNIGHLIKPEKMIIKEKNLVKVVICGGHPVKQPHPMTHILVNFGTGTELYVPISSTLPNKHDVPCNFMQMPPHHDTLLLTSSVHCRRLSEGFKGCGARIRKMCIRPSSDDLEMPRRPLLSKKTPPIGPLHTLSCNRRLSTIWSFFEILCRIDYGQPRPPHCTQNRNALISAAAEEMSLSATVRRNTPSVSSPPNSTKRFKRNGSTKGSWNEVNRRHTLPHSSPLSLGSASFDSPSTNPVDQNAREAHIDASRGLSQRGGVRGFEWKSAC</sequence>